<keyword evidence="2" id="KW-0812">Transmembrane</keyword>
<evidence type="ECO:0000313" key="3">
    <source>
        <dbReference type="EMBL" id="RVU17027.1"/>
    </source>
</evidence>
<keyword evidence="4" id="KW-1185">Reference proteome</keyword>
<dbReference type="AlphaFoldDB" id="A0A437P414"/>
<dbReference type="EMBL" id="RZYA01000025">
    <property type="protein sequence ID" value="RVU17027.1"/>
    <property type="molecule type" value="Genomic_DNA"/>
</dbReference>
<feature type="region of interest" description="Disordered" evidence="1">
    <location>
        <begin position="1"/>
        <end position="22"/>
    </location>
</feature>
<sequence length="273" mass="29164">MSTETTTQAAPEAGVPHAPAPKDRRVARAVLRWTAAVVVFGALAGATAYGVTEQRRTDLPGLATASDGRWTYPELVRPPLPEGSPAPFARANRTQAHYADPRALVIKAPDGARPDPGLKTDDGWVPTSAYLAQYAKDEREGLGEDLADSGVRHIAGRGWTMPDGTTTRVFLLHFGTGAEATGFCDRLTGGYAPSRPLAEAPDAELDESYPEEARVEHVSSNVYDETRPRGAVHVRSAYLVAGDTVGLITQSRRGTAHAVPFRQTVTLQSQLLG</sequence>
<dbReference type="OrthoDB" id="3851768at2"/>
<evidence type="ECO:0000256" key="1">
    <source>
        <dbReference type="SAM" id="MobiDB-lite"/>
    </source>
</evidence>
<protein>
    <submittedName>
        <fullName evidence="3">Uncharacterized protein</fullName>
    </submittedName>
</protein>
<gene>
    <name evidence="3" type="ORF">EOT10_35340</name>
</gene>
<organism evidence="3 4">
    <name type="scientific">Streptomyces antnestii</name>
    <dbReference type="NCBI Taxonomy" id="2494256"/>
    <lineage>
        <taxon>Bacteria</taxon>
        <taxon>Bacillati</taxon>
        <taxon>Actinomycetota</taxon>
        <taxon>Actinomycetes</taxon>
        <taxon>Kitasatosporales</taxon>
        <taxon>Streptomycetaceae</taxon>
        <taxon>Streptomyces</taxon>
    </lineage>
</organism>
<reference evidence="3 4" key="1">
    <citation type="submission" date="2019-01" db="EMBL/GenBank/DDBJ databases">
        <title>Genome sequences of Streptomyces and Rhizobium isolates collected from root and soil.</title>
        <authorList>
            <person name="Chhettri S."/>
            <person name="Sevigny J.L."/>
            <person name="Sen A."/>
            <person name="Ennis N."/>
            <person name="Tisa L."/>
        </authorList>
    </citation>
    <scope>NUCLEOTIDE SEQUENCE [LARGE SCALE GENOMIC DNA]</scope>
    <source>
        <strain evidence="3 4">San01</strain>
    </source>
</reference>
<dbReference type="Proteomes" id="UP000283128">
    <property type="component" value="Unassembled WGS sequence"/>
</dbReference>
<evidence type="ECO:0000313" key="4">
    <source>
        <dbReference type="Proteomes" id="UP000283128"/>
    </source>
</evidence>
<accession>A0A437P414</accession>
<dbReference type="RefSeq" id="WP_127832471.1">
    <property type="nucleotide sequence ID" value="NZ_RZYA01000025.1"/>
</dbReference>
<comment type="caution">
    <text evidence="3">The sequence shown here is derived from an EMBL/GenBank/DDBJ whole genome shotgun (WGS) entry which is preliminary data.</text>
</comment>
<keyword evidence="2" id="KW-0472">Membrane</keyword>
<name>A0A437P414_9ACTN</name>
<proteinExistence type="predicted"/>
<evidence type="ECO:0000256" key="2">
    <source>
        <dbReference type="SAM" id="Phobius"/>
    </source>
</evidence>
<keyword evidence="2" id="KW-1133">Transmembrane helix</keyword>
<feature type="transmembrane region" description="Helical" evidence="2">
    <location>
        <begin position="30"/>
        <end position="51"/>
    </location>
</feature>